<reference evidence="2 3" key="1">
    <citation type="submission" date="2015-05" db="EMBL/GenBank/DDBJ databases">
        <authorList>
            <person name="Tang B."/>
            <person name="Yu Y."/>
        </authorList>
    </citation>
    <scope>NUCLEOTIDE SEQUENCE [LARGE SCALE GENOMIC DNA]</scope>
    <source>
        <strain evidence="2 3">DSM 7029</strain>
    </source>
</reference>
<protein>
    <submittedName>
        <fullName evidence="2">Photosystem reaction center subunit H</fullName>
    </submittedName>
</protein>
<dbReference type="KEGG" id="pbh:AAW51_3918"/>
<keyword evidence="3" id="KW-1185">Reference proteome</keyword>
<sequence length="134" mass="14711">MDTNITGHGARLDVNDSGPGPRLMTADTLTGDKVVNRQGDTLGTISDIMLDVPRGRIAYAVMSSGGFLGLGDKLFAIPWAALTLDTDKKCFVLDADKTLFDSAPGFDKDQWPESADLSWHQNVHTHYKSRPFWE</sequence>
<evidence type="ECO:0000259" key="1">
    <source>
        <dbReference type="Pfam" id="PF05239"/>
    </source>
</evidence>
<dbReference type="AlphaFoldDB" id="A0A0G3BME3"/>
<dbReference type="PATRIC" id="fig|413882.6.peg.4088"/>
<dbReference type="RefSeq" id="WP_047195943.1">
    <property type="nucleotide sequence ID" value="NZ_CP011371.1"/>
</dbReference>
<dbReference type="InterPro" id="IPR011033">
    <property type="entry name" value="PRC_barrel-like_sf"/>
</dbReference>
<name>A0A0G3BME3_9BURK</name>
<gene>
    <name evidence="2" type="ORF">AAW51_3918</name>
</gene>
<dbReference type="Gene3D" id="2.30.30.240">
    <property type="entry name" value="PRC-barrel domain"/>
    <property type="match status" value="1"/>
</dbReference>
<evidence type="ECO:0000313" key="3">
    <source>
        <dbReference type="Proteomes" id="UP000035352"/>
    </source>
</evidence>
<dbReference type="STRING" id="413882.AAW51_3918"/>
<accession>A0A0G3BME3</accession>
<dbReference type="Proteomes" id="UP000035352">
    <property type="component" value="Chromosome"/>
</dbReference>
<dbReference type="SUPFAM" id="SSF50346">
    <property type="entry name" value="PRC-barrel domain"/>
    <property type="match status" value="1"/>
</dbReference>
<dbReference type="PANTHER" id="PTHR36505:SF1">
    <property type="entry name" value="BLR1072 PROTEIN"/>
    <property type="match status" value="1"/>
</dbReference>
<organism evidence="2 3">
    <name type="scientific">Caldimonas brevitalea</name>
    <dbReference type="NCBI Taxonomy" id="413882"/>
    <lineage>
        <taxon>Bacteria</taxon>
        <taxon>Pseudomonadati</taxon>
        <taxon>Pseudomonadota</taxon>
        <taxon>Betaproteobacteria</taxon>
        <taxon>Burkholderiales</taxon>
        <taxon>Sphaerotilaceae</taxon>
        <taxon>Caldimonas</taxon>
    </lineage>
</organism>
<feature type="domain" description="PRC-barrel" evidence="1">
    <location>
        <begin position="24"/>
        <end position="98"/>
    </location>
</feature>
<dbReference type="EMBL" id="CP011371">
    <property type="protein sequence ID" value="AKJ30609.1"/>
    <property type="molecule type" value="Genomic_DNA"/>
</dbReference>
<dbReference type="OrthoDB" id="286778at2"/>
<dbReference type="InterPro" id="IPR027275">
    <property type="entry name" value="PRC-brl_dom"/>
</dbReference>
<evidence type="ECO:0000313" key="2">
    <source>
        <dbReference type="EMBL" id="AKJ30609.1"/>
    </source>
</evidence>
<dbReference type="PANTHER" id="PTHR36505">
    <property type="entry name" value="BLR1072 PROTEIN"/>
    <property type="match status" value="1"/>
</dbReference>
<proteinExistence type="predicted"/>
<dbReference type="Pfam" id="PF05239">
    <property type="entry name" value="PRC"/>
    <property type="match status" value="1"/>
</dbReference>